<proteinExistence type="predicted"/>
<comment type="caution">
    <text evidence="2">The sequence shown here is derived from an EMBL/GenBank/DDBJ whole genome shotgun (WGS) entry which is preliminary data.</text>
</comment>
<feature type="transmembrane region" description="Helical" evidence="1">
    <location>
        <begin position="5"/>
        <end position="26"/>
    </location>
</feature>
<keyword evidence="1" id="KW-0812">Transmembrane</keyword>
<protein>
    <submittedName>
        <fullName evidence="2">Ligand-binding protein SH3</fullName>
    </submittedName>
</protein>
<feature type="transmembrane region" description="Helical" evidence="1">
    <location>
        <begin position="32"/>
        <end position="54"/>
    </location>
</feature>
<feature type="transmembrane region" description="Helical" evidence="1">
    <location>
        <begin position="89"/>
        <end position="117"/>
    </location>
</feature>
<keyword evidence="3" id="KW-1185">Reference proteome</keyword>
<dbReference type="RefSeq" id="WP_161937272.1">
    <property type="nucleotide sequence ID" value="NZ_LSKU01000001.1"/>
</dbReference>
<dbReference type="InterPro" id="IPR009577">
    <property type="entry name" value="Sm_multidrug_ex"/>
</dbReference>
<feature type="transmembrane region" description="Helical" evidence="1">
    <location>
        <begin position="123"/>
        <end position="147"/>
    </location>
</feature>
<gene>
    <name evidence="2" type="ORF">U473_03025</name>
</gene>
<reference evidence="2 3" key="1">
    <citation type="submission" date="2016-02" db="EMBL/GenBank/DDBJ databases">
        <title>Draft Genome for Tepidibacillus decaturensis nov. sp. Strain Z9, an Anaerobic, Moderately Thermophilic and Heterotrophic Bacterium from Deep Subsurface of the Illinois Basin, USA.</title>
        <authorList>
            <person name="Dong Y."/>
            <person name="Chang J.Y."/>
            <person name="Sanford R."/>
            <person name="Fouke B.W."/>
        </authorList>
    </citation>
    <scope>NUCLEOTIDE SEQUENCE [LARGE SCALE GENOMIC DNA]</scope>
    <source>
        <strain evidence="2 3">Z9</strain>
    </source>
</reference>
<dbReference type="PANTHER" id="PTHR36007:SF2">
    <property type="entry name" value="TRANSPORT PROTEIN-RELATED"/>
    <property type="match status" value="1"/>
</dbReference>
<dbReference type="OrthoDB" id="360192at2"/>
<organism evidence="2 3">
    <name type="scientific">Tepidibacillus decaturensis</name>
    <dbReference type="NCBI Taxonomy" id="1413211"/>
    <lineage>
        <taxon>Bacteria</taxon>
        <taxon>Bacillati</taxon>
        <taxon>Bacillota</taxon>
        <taxon>Bacilli</taxon>
        <taxon>Bacillales</taxon>
        <taxon>Bacillaceae</taxon>
        <taxon>Tepidibacillus</taxon>
    </lineage>
</organism>
<evidence type="ECO:0000313" key="2">
    <source>
        <dbReference type="EMBL" id="KXG43110.1"/>
    </source>
</evidence>
<evidence type="ECO:0000256" key="1">
    <source>
        <dbReference type="SAM" id="Phobius"/>
    </source>
</evidence>
<name>A0A135L2D9_9BACI</name>
<dbReference type="EMBL" id="LSKU01000001">
    <property type="protein sequence ID" value="KXG43110.1"/>
    <property type="molecule type" value="Genomic_DNA"/>
</dbReference>
<dbReference type="PANTHER" id="PTHR36007">
    <property type="entry name" value="TRANSPORT PROTEIN-RELATED"/>
    <property type="match status" value="1"/>
</dbReference>
<keyword evidence="1" id="KW-1133">Transmembrane helix</keyword>
<evidence type="ECO:0000313" key="3">
    <source>
        <dbReference type="Proteomes" id="UP000070352"/>
    </source>
</evidence>
<dbReference type="STRING" id="1413211.U473_03025"/>
<dbReference type="Pfam" id="PF06695">
    <property type="entry name" value="Sm_multidrug_ex"/>
    <property type="match status" value="1"/>
</dbReference>
<dbReference type="Proteomes" id="UP000070352">
    <property type="component" value="Unassembled WGS sequence"/>
</dbReference>
<keyword evidence="1" id="KW-0472">Membrane</keyword>
<accession>A0A135L2D9</accession>
<dbReference type="AlphaFoldDB" id="A0A135L2D9"/>
<sequence>MKTELYILFISMLPFIELRGSIPIGISLGLPFWEVFLLSVLGNMIPILPLLILFEPISRIFMRFNWYRRMYQWSYRRTLRKGKNNLDRYGAFGLFIFTAIPLPTTGAWSAALLATFLRVKISYAFPAIALGVVFAGFIMGIASNLLLS</sequence>